<feature type="region of interest" description="Disordered" evidence="1">
    <location>
        <begin position="50"/>
        <end position="85"/>
    </location>
</feature>
<dbReference type="Proteomes" id="UP001311232">
    <property type="component" value="Unassembled WGS sequence"/>
</dbReference>
<proteinExistence type="predicted"/>
<evidence type="ECO:0000256" key="1">
    <source>
        <dbReference type="SAM" id="MobiDB-lite"/>
    </source>
</evidence>
<dbReference type="EMBL" id="JAHHUM010000947">
    <property type="protein sequence ID" value="KAK5615559.1"/>
    <property type="molecule type" value="Genomic_DNA"/>
</dbReference>
<reference evidence="2 3" key="1">
    <citation type="submission" date="2021-06" db="EMBL/GenBank/DDBJ databases">
        <authorList>
            <person name="Palmer J.M."/>
        </authorList>
    </citation>
    <scope>NUCLEOTIDE SEQUENCE [LARGE SCALE GENOMIC DNA]</scope>
    <source>
        <strain evidence="2 3">MEX-2019</strain>
        <tissue evidence="2">Muscle</tissue>
    </source>
</reference>
<gene>
    <name evidence="2" type="ORF">CRENBAI_025504</name>
</gene>
<dbReference type="AlphaFoldDB" id="A0AAV9S2Z2"/>
<organism evidence="2 3">
    <name type="scientific">Crenichthys baileyi</name>
    <name type="common">White River springfish</name>
    <dbReference type="NCBI Taxonomy" id="28760"/>
    <lineage>
        <taxon>Eukaryota</taxon>
        <taxon>Metazoa</taxon>
        <taxon>Chordata</taxon>
        <taxon>Craniata</taxon>
        <taxon>Vertebrata</taxon>
        <taxon>Euteleostomi</taxon>
        <taxon>Actinopterygii</taxon>
        <taxon>Neopterygii</taxon>
        <taxon>Teleostei</taxon>
        <taxon>Neoteleostei</taxon>
        <taxon>Acanthomorphata</taxon>
        <taxon>Ovalentaria</taxon>
        <taxon>Atherinomorphae</taxon>
        <taxon>Cyprinodontiformes</taxon>
        <taxon>Goodeidae</taxon>
        <taxon>Crenichthys</taxon>
    </lineage>
</organism>
<accession>A0AAV9S2Z2</accession>
<comment type="caution">
    <text evidence="2">The sequence shown here is derived from an EMBL/GenBank/DDBJ whole genome shotgun (WGS) entry which is preliminary data.</text>
</comment>
<name>A0AAV9S2Z2_9TELE</name>
<keyword evidence="3" id="KW-1185">Reference proteome</keyword>
<sequence>MDLADEHQANSMDIFAFLSREAERMLRRSAGLSVPQSVFCGSRLAIPCPGTGPLRRRSTPPLHSAARPTSSSRHKKRWRGAPSCGSAGELAAASIPTSSSATAKFPRLAAAPPMPSSARCSEATPEELEERLRFFARQIKSSRKTSLLYFSSEQMQRIKQMEENYERLFYCRPPSPTPSHMLLLLSSPRHVSRELLQLSPRHVSGELLKLSPRHVSRELLQLSPHHVSKLLLLLQNSPRQVYSLLQSFRRGPWAGCLHFLVVFRRSPRAGCLHFLAMFRRGPRAGCLHDQVLSTSLVSSGGCSRNSGLTHSLTHHSLG</sequence>
<evidence type="ECO:0000313" key="2">
    <source>
        <dbReference type="EMBL" id="KAK5615559.1"/>
    </source>
</evidence>
<protein>
    <submittedName>
        <fullName evidence="2">Uncharacterized protein</fullName>
    </submittedName>
</protein>
<evidence type="ECO:0000313" key="3">
    <source>
        <dbReference type="Proteomes" id="UP001311232"/>
    </source>
</evidence>